<evidence type="ECO:0000256" key="2">
    <source>
        <dbReference type="SAM" id="SignalP"/>
    </source>
</evidence>
<dbReference type="AlphaFoldDB" id="A0AAR5Q794"/>
<dbReference type="GO" id="GO:0003725">
    <property type="term" value="F:double-stranded RNA binding"/>
    <property type="evidence" value="ECO:0007669"/>
    <property type="project" value="TreeGrafter"/>
</dbReference>
<keyword evidence="2" id="KW-0732">Signal</keyword>
<name>A0AAR5Q794_DENPD</name>
<feature type="domain" description="DRBM" evidence="3">
    <location>
        <begin position="70"/>
        <end position="137"/>
    </location>
</feature>
<sequence>MFVLIIFLLASLQVSKSISLEDVLVLFGDSDCIAGSLVSLSDVSIGSQQDITLSENDVGSIMSYAEGDKSAMSFINELAQFNDISYSYELVREDGPAHSKTFTVTLYLGDEQYTSEMQSIKKAQQAAAKTAIKSTKYEHPPVKMKESDKALTPTVLLNNLAAKLGLVVSYKRVFDDIVGGSSNKNDAFSHKKSYLQKLNDTVEIL</sequence>
<feature type="chain" id="PRO_5043950097" description="DRBM domain-containing protein" evidence="2">
    <location>
        <begin position="18"/>
        <end position="205"/>
    </location>
</feature>
<evidence type="ECO:0000256" key="1">
    <source>
        <dbReference type="PROSITE-ProRule" id="PRU00266"/>
    </source>
</evidence>
<dbReference type="GO" id="GO:0010468">
    <property type="term" value="P:regulation of gene expression"/>
    <property type="evidence" value="ECO:0007669"/>
    <property type="project" value="UniProtKB-ARBA"/>
</dbReference>
<feature type="signal peptide" evidence="2">
    <location>
        <begin position="1"/>
        <end position="17"/>
    </location>
</feature>
<dbReference type="SMART" id="SM00358">
    <property type="entry name" value="DSRM"/>
    <property type="match status" value="1"/>
</dbReference>
<dbReference type="PANTHER" id="PTHR46054">
    <property type="entry name" value="MATERNAL EFFECT PROTEIN STAUFEN"/>
    <property type="match status" value="1"/>
</dbReference>
<dbReference type="GO" id="GO:0005886">
    <property type="term" value="C:plasma membrane"/>
    <property type="evidence" value="ECO:0007669"/>
    <property type="project" value="TreeGrafter"/>
</dbReference>
<keyword evidence="1" id="KW-0694">RNA-binding</keyword>
<proteinExistence type="predicted"/>
<dbReference type="GO" id="GO:0010494">
    <property type="term" value="C:cytoplasmic stress granule"/>
    <property type="evidence" value="ECO:0007669"/>
    <property type="project" value="TreeGrafter"/>
</dbReference>
<evidence type="ECO:0000259" key="3">
    <source>
        <dbReference type="PROSITE" id="PS50137"/>
    </source>
</evidence>
<dbReference type="PANTHER" id="PTHR46054:SF3">
    <property type="entry name" value="MATERNAL EFFECT PROTEIN STAUFEN"/>
    <property type="match status" value="1"/>
</dbReference>
<evidence type="ECO:0000313" key="5">
    <source>
        <dbReference type="Proteomes" id="UP000019118"/>
    </source>
</evidence>
<keyword evidence="5" id="KW-1185">Reference proteome</keyword>
<dbReference type="GO" id="GO:0003729">
    <property type="term" value="F:mRNA binding"/>
    <property type="evidence" value="ECO:0007669"/>
    <property type="project" value="TreeGrafter"/>
</dbReference>
<dbReference type="Proteomes" id="UP000019118">
    <property type="component" value="Unassembled WGS sequence"/>
</dbReference>
<dbReference type="InterPro" id="IPR051740">
    <property type="entry name" value="DRBM-containing_protein"/>
</dbReference>
<dbReference type="InterPro" id="IPR014720">
    <property type="entry name" value="dsRBD_dom"/>
</dbReference>
<dbReference type="Gene3D" id="3.30.160.20">
    <property type="match status" value="1"/>
</dbReference>
<dbReference type="GO" id="GO:0098964">
    <property type="term" value="P:anterograde dendritic transport of messenger ribonucleoprotein complex"/>
    <property type="evidence" value="ECO:0007669"/>
    <property type="project" value="TreeGrafter"/>
</dbReference>
<protein>
    <recommendedName>
        <fullName evidence="3">DRBM domain-containing protein</fullName>
    </recommendedName>
</protein>
<dbReference type="GO" id="GO:0035418">
    <property type="term" value="P:protein localization to synapse"/>
    <property type="evidence" value="ECO:0007669"/>
    <property type="project" value="TreeGrafter"/>
</dbReference>
<dbReference type="PROSITE" id="PS50137">
    <property type="entry name" value="DS_RBD"/>
    <property type="match status" value="1"/>
</dbReference>
<dbReference type="GO" id="GO:0007281">
    <property type="term" value="P:germ cell development"/>
    <property type="evidence" value="ECO:0007669"/>
    <property type="project" value="TreeGrafter"/>
</dbReference>
<evidence type="ECO:0000313" key="4">
    <source>
        <dbReference type="EnsemblMetazoa" id="XP_019769050.1"/>
    </source>
</evidence>
<accession>A0AAR5Q794</accession>
<reference evidence="4" key="2">
    <citation type="submission" date="2024-08" db="UniProtKB">
        <authorList>
            <consortium name="EnsemblMetazoa"/>
        </authorList>
    </citation>
    <scope>IDENTIFICATION</scope>
</reference>
<organism evidence="4 5">
    <name type="scientific">Dendroctonus ponderosae</name>
    <name type="common">Mountain pine beetle</name>
    <dbReference type="NCBI Taxonomy" id="77166"/>
    <lineage>
        <taxon>Eukaryota</taxon>
        <taxon>Metazoa</taxon>
        <taxon>Ecdysozoa</taxon>
        <taxon>Arthropoda</taxon>
        <taxon>Hexapoda</taxon>
        <taxon>Insecta</taxon>
        <taxon>Pterygota</taxon>
        <taxon>Neoptera</taxon>
        <taxon>Endopterygota</taxon>
        <taxon>Coleoptera</taxon>
        <taxon>Polyphaga</taxon>
        <taxon>Cucujiformia</taxon>
        <taxon>Curculionidae</taxon>
        <taxon>Scolytinae</taxon>
        <taxon>Dendroctonus</taxon>
    </lineage>
</organism>
<reference evidence="5" key="1">
    <citation type="journal article" date="2013" name="Genome Biol.">
        <title>Draft genome of the mountain pine beetle, Dendroctonus ponderosae Hopkins, a major forest pest.</title>
        <authorList>
            <person name="Keeling C.I."/>
            <person name="Yuen M.M."/>
            <person name="Liao N.Y."/>
            <person name="Docking T.R."/>
            <person name="Chan S.K."/>
            <person name="Taylor G.A."/>
            <person name="Palmquist D.L."/>
            <person name="Jackman S.D."/>
            <person name="Nguyen A."/>
            <person name="Li M."/>
            <person name="Henderson H."/>
            <person name="Janes J.K."/>
            <person name="Zhao Y."/>
            <person name="Pandoh P."/>
            <person name="Moore R."/>
            <person name="Sperling F.A."/>
            <person name="Huber D.P."/>
            <person name="Birol I."/>
            <person name="Jones S.J."/>
            <person name="Bohlmann J."/>
        </authorList>
    </citation>
    <scope>NUCLEOTIDE SEQUENCE</scope>
</reference>
<dbReference type="GO" id="GO:0043025">
    <property type="term" value="C:neuronal cell body"/>
    <property type="evidence" value="ECO:0007669"/>
    <property type="project" value="TreeGrafter"/>
</dbReference>
<dbReference type="GO" id="GO:0008298">
    <property type="term" value="P:intracellular mRNA localization"/>
    <property type="evidence" value="ECO:0007669"/>
    <property type="project" value="TreeGrafter"/>
</dbReference>
<dbReference type="GO" id="GO:0032839">
    <property type="term" value="C:dendrite cytoplasm"/>
    <property type="evidence" value="ECO:0007669"/>
    <property type="project" value="GOC"/>
</dbReference>
<dbReference type="EnsemblMetazoa" id="XM_019913491.1">
    <property type="protein sequence ID" value="XP_019769050.1"/>
    <property type="gene ID" value="LOC109543668"/>
</dbReference>
<dbReference type="Pfam" id="PF00035">
    <property type="entry name" value="dsrm"/>
    <property type="match status" value="1"/>
</dbReference>
<dbReference type="SUPFAM" id="SSF54768">
    <property type="entry name" value="dsRNA-binding domain-like"/>
    <property type="match status" value="1"/>
</dbReference>